<comment type="caution">
    <text evidence="2">The sequence shown here is derived from an EMBL/GenBank/DDBJ whole genome shotgun (WGS) entry which is preliminary data.</text>
</comment>
<dbReference type="InterPro" id="IPR000157">
    <property type="entry name" value="TIR_dom"/>
</dbReference>
<dbReference type="SUPFAM" id="SSF52200">
    <property type="entry name" value="Toll/Interleukin receptor TIR domain"/>
    <property type="match status" value="1"/>
</dbReference>
<dbReference type="Gene3D" id="3.40.50.10140">
    <property type="entry name" value="Toll/interleukin-1 receptor homology (TIR) domain"/>
    <property type="match status" value="1"/>
</dbReference>
<organism evidence="2 3">
    <name type="scientific">Eiseniibacteriota bacterium</name>
    <dbReference type="NCBI Taxonomy" id="2212470"/>
    <lineage>
        <taxon>Bacteria</taxon>
        <taxon>Candidatus Eiseniibacteriota</taxon>
    </lineage>
</organism>
<dbReference type="PROSITE" id="PS50104">
    <property type="entry name" value="TIR"/>
    <property type="match status" value="1"/>
</dbReference>
<dbReference type="GO" id="GO:0007165">
    <property type="term" value="P:signal transduction"/>
    <property type="evidence" value="ECO:0007669"/>
    <property type="project" value="InterPro"/>
</dbReference>
<keyword evidence="2" id="KW-0675">Receptor</keyword>
<dbReference type="Pfam" id="PF13676">
    <property type="entry name" value="TIR_2"/>
    <property type="match status" value="1"/>
</dbReference>
<evidence type="ECO:0000313" key="3">
    <source>
        <dbReference type="Proteomes" id="UP000777784"/>
    </source>
</evidence>
<gene>
    <name evidence="2" type="ORF">KJ970_15210</name>
</gene>
<dbReference type="AlphaFoldDB" id="A0A948RWE2"/>
<evidence type="ECO:0000313" key="2">
    <source>
        <dbReference type="EMBL" id="MBU2692270.1"/>
    </source>
</evidence>
<evidence type="ECO:0000259" key="1">
    <source>
        <dbReference type="PROSITE" id="PS50104"/>
    </source>
</evidence>
<dbReference type="InterPro" id="IPR035897">
    <property type="entry name" value="Toll_tir_struct_dom_sf"/>
</dbReference>
<protein>
    <submittedName>
        <fullName evidence="2">Toll/interleukin-1 receptor domain-containing protein</fullName>
    </submittedName>
</protein>
<sequence length="323" mass="35512">MPSTELQPPFDAYRGSGPYIFISYAHADAAVVFPDLLLIRALGASVWFDEGIDPGNEWPEDIARAIDRCALFVFFISRTSVSSRNCRNEVYFALTRDKPVVAIYLEETMVPRGIALSLSSTQAIMKFRMDADSYVRGLRKIIATISSPNMPSSTNAASAAGSLVPITGESPGGRAPLLWTKSSHTPRWIHHLYFCKMSAVEVTVTGILDKKVTLLGRHFLGIHDYVHLGESLPKIKKYARIRTKSLAMKALGSGDANLRARLVACADRAARAVTAFLSTYEKGACIEFYALVPPSKDSEIQLWLLNPIQQQAGSNLDVFVEVV</sequence>
<dbReference type="Proteomes" id="UP000777784">
    <property type="component" value="Unassembled WGS sequence"/>
</dbReference>
<dbReference type="EMBL" id="JAHJDP010000087">
    <property type="protein sequence ID" value="MBU2692270.1"/>
    <property type="molecule type" value="Genomic_DNA"/>
</dbReference>
<reference evidence="2" key="1">
    <citation type="submission" date="2021-05" db="EMBL/GenBank/DDBJ databases">
        <title>Energy efficiency and biological interactions define the core microbiome of deep oligotrophic groundwater.</title>
        <authorList>
            <person name="Mehrshad M."/>
            <person name="Lopez-Fernandez M."/>
            <person name="Bell E."/>
            <person name="Bernier-Latmani R."/>
            <person name="Bertilsson S."/>
            <person name="Dopson M."/>
        </authorList>
    </citation>
    <scope>NUCLEOTIDE SEQUENCE</scope>
    <source>
        <strain evidence="2">Modern_marine.mb.64</strain>
    </source>
</reference>
<accession>A0A948RWE2</accession>
<feature type="domain" description="TIR" evidence="1">
    <location>
        <begin position="16"/>
        <end position="133"/>
    </location>
</feature>
<name>A0A948RWE2_UNCEI</name>
<proteinExistence type="predicted"/>